<dbReference type="Pfam" id="PF00171">
    <property type="entry name" value="Aldedh"/>
    <property type="match status" value="1"/>
</dbReference>
<evidence type="ECO:0000313" key="3">
    <source>
        <dbReference type="EMBL" id="SJN36015.1"/>
    </source>
</evidence>
<dbReference type="STRING" id="1255658.FM114_09865"/>
<evidence type="ECO:0000256" key="1">
    <source>
        <dbReference type="ARBA" id="ARBA00023002"/>
    </source>
</evidence>
<dbReference type="EC" id="1.2.1.3" evidence="3"/>
<keyword evidence="1 3" id="KW-0560">Oxidoreductase</keyword>
<dbReference type="Proteomes" id="UP000188342">
    <property type="component" value="Unassembled WGS sequence"/>
</dbReference>
<accession>A0A1R4JW17</accession>
<evidence type="ECO:0000313" key="4">
    <source>
        <dbReference type="Proteomes" id="UP000188342"/>
    </source>
</evidence>
<feature type="domain" description="Aldehyde dehydrogenase" evidence="2">
    <location>
        <begin position="2"/>
        <end position="60"/>
    </location>
</feature>
<dbReference type="InterPro" id="IPR016162">
    <property type="entry name" value="Ald_DH_N"/>
</dbReference>
<evidence type="ECO:0000259" key="2">
    <source>
        <dbReference type="Pfam" id="PF00171"/>
    </source>
</evidence>
<name>A0A1R4JW17_9ACTN</name>
<dbReference type="PANTHER" id="PTHR11699">
    <property type="entry name" value="ALDEHYDE DEHYDROGENASE-RELATED"/>
    <property type="match status" value="1"/>
</dbReference>
<proteinExistence type="predicted"/>
<dbReference type="Gene3D" id="3.40.309.10">
    <property type="entry name" value="Aldehyde Dehydrogenase, Chain A, domain 2"/>
    <property type="match status" value="1"/>
</dbReference>
<dbReference type="GO" id="GO:0004029">
    <property type="term" value="F:aldehyde dehydrogenase (NAD+) activity"/>
    <property type="evidence" value="ECO:0007669"/>
    <property type="project" value="UniProtKB-EC"/>
</dbReference>
<dbReference type="InterPro" id="IPR016161">
    <property type="entry name" value="Ald_DH/histidinol_DH"/>
</dbReference>
<dbReference type="EMBL" id="FUKQ01000035">
    <property type="protein sequence ID" value="SJN36015.1"/>
    <property type="molecule type" value="Genomic_DNA"/>
</dbReference>
<organism evidence="3 4">
    <name type="scientific">Luteococcus japonicus LSP_Lj1</name>
    <dbReference type="NCBI Taxonomy" id="1255658"/>
    <lineage>
        <taxon>Bacteria</taxon>
        <taxon>Bacillati</taxon>
        <taxon>Actinomycetota</taxon>
        <taxon>Actinomycetes</taxon>
        <taxon>Propionibacteriales</taxon>
        <taxon>Propionibacteriaceae</taxon>
        <taxon>Luteococcus</taxon>
    </lineage>
</organism>
<dbReference type="InterPro" id="IPR016163">
    <property type="entry name" value="Ald_DH_C"/>
</dbReference>
<dbReference type="AlphaFoldDB" id="A0A1R4JW17"/>
<protein>
    <submittedName>
        <fullName evidence="3">Aldehyde dehydrogenase</fullName>
        <ecNumber evidence="3">1.2.1.3</ecNumber>
    </submittedName>
</protein>
<keyword evidence="4" id="KW-1185">Reference proteome</keyword>
<reference evidence="3 4" key="1">
    <citation type="submission" date="2017-02" db="EMBL/GenBank/DDBJ databases">
        <authorList>
            <person name="Peterson S.W."/>
        </authorList>
    </citation>
    <scope>NUCLEOTIDE SEQUENCE [LARGE SCALE GENOMIC DNA]</scope>
    <source>
        <strain evidence="3 4">LSP_Lj1</strain>
    </source>
</reference>
<gene>
    <name evidence="3" type="ORF">FM114_09865</name>
</gene>
<dbReference type="InterPro" id="IPR015590">
    <property type="entry name" value="Aldehyde_DH_dom"/>
</dbReference>
<sequence length="63" mass="6791">MWSSDPERALQVADRLVAGTTWVNKHGAIDPRVPFGGVKQSGFGLEFGVEGLKEMGLPKVVSH</sequence>
<dbReference type="SUPFAM" id="SSF53720">
    <property type="entry name" value="ALDH-like"/>
    <property type="match status" value="1"/>
</dbReference>
<dbReference type="Gene3D" id="3.40.605.10">
    <property type="entry name" value="Aldehyde Dehydrogenase, Chain A, domain 1"/>
    <property type="match status" value="1"/>
</dbReference>